<dbReference type="GO" id="GO:0030688">
    <property type="term" value="C:preribosome, small subunit precursor"/>
    <property type="evidence" value="ECO:0007669"/>
    <property type="project" value="TreeGrafter"/>
</dbReference>
<dbReference type="GO" id="GO:0034511">
    <property type="term" value="F:U3 snoRNA binding"/>
    <property type="evidence" value="ECO:0007669"/>
    <property type="project" value="TreeGrafter"/>
</dbReference>
<proteinExistence type="predicted"/>
<evidence type="ECO:0000259" key="1">
    <source>
        <dbReference type="Pfam" id="PF04950"/>
    </source>
</evidence>
<protein>
    <recommendedName>
        <fullName evidence="1">Ribosome biogenesis protein BMS1/TSR1 C-terminal domain-containing protein</fullName>
    </recommendedName>
</protein>
<accession>A0A8R7K3M5</accession>
<reference evidence="2" key="2">
    <citation type="submission" date="2018-03" db="EMBL/GenBank/DDBJ databases">
        <title>The Triticum urartu genome reveals the dynamic nature of wheat genome evolution.</title>
        <authorList>
            <person name="Ling H."/>
            <person name="Ma B."/>
            <person name="Shi X."/>
            <person name="Liu H."/>
            <person name="Dong L."/>
            <person name="Sun H."/>
            <person name="Cao Y."/>
            <person name="Gao Q."/>
            <person name="Zheng S."/>
            <person name="Li Y."/>
            <person name="Yu Y."/>
            <person name="Du H."/>
            <person name="Qi M."/>
            <person name="Li Y."/>
            <person name="Yu H."/>
            <person name="Cui Y."/>
            <person name="Wang N."/>
            <person name="Chen C."/>
            <person name="Wu H."/>
            <person name="Zhao Y."/>
            <person name="Zhang J."/>
            <person name="Li Y."/>
            <person name="Zhou W."/>
            <person name="Zhang B."/>
            <person name="Hu W."/>
            <person name="Eijk M."/>
            <person name="Tang J."/>
            <person name="Witsenboer H."/>
            <person name="Zhao S."/>
            <person name="Li Z."/>
            <person name="Zhang A."/>
            <person name="Wang D."/>
            <person name="Liang C."/>
        </authorList>
    </citation>
    <scope>NUCLEOTIDE SEQUENCE [LARGE SCALE GENOMIC DNA]</scope>
    <source>
        <strain evidence="2">cv. G1812</strain>
    </source>
</reference>
<dbReference type="GO" id="GO:0003924">
    <property type="term" value="F:GTPase activity"/>
    <property type="evidence" value="ECO:0007669"/>
    <property type="project" value="TreeGrafter"/>
</dbReference>
<dbReference type="PANTHER" id="PTHR12858">
    <property type="entry name" value="RIBOSOME BIOGENESIS PROTEIN"/>
    <property type="match status" value="1"/>
</dbReference>
<evidence type="ECO:0000313" key="3">
    <source>
        <dbReference type="Proteomes" id="UP000015106"/>
    </source>
</evidence>
<dbReference type="Pfam" id="PF04950">
    <property type="entry name" value="RIBIOP_C"/>
    <property type="match status" value="1"/>
</dbReference>
<dbReference type="GO" id="GO:0005525">
    <property type="term" value="F:GTP binding"/>
    <property type="evidence" value="ECO:0007669"/>
    <property type="project" value="TreeGrafter"/>
</dbReference>
<dbReference type="PANTHER" id="PTHR12858:SF1">
    <property type="entry name" value="PRE-RRNA-PROCESSING PROTEIN TSR1 HOMOLOG"/>
    <property type="match status" value="1"/>
</dbReference>
<reference evidence="3" key="1">
    <citation type="journal article" date="2013" name="Nature">
        <title>Draft genome of the wheat A-genome progenitor Triticum urartu.</title>
        <authorList>
            <person name="Ling H.Q."/>
            <person name="Zhao S."/>
            <person name="Liu D."/>
            <person name="Wang J."/>
            <person name="Sun H."/>
            <person name="Zhang C."/>
            <person name="Fan H."/>
            <person name="Li D."/>
            <person name="Dong L."/>
            <person name="Tao Y."/>
            <person name="Gao C."/>
            <person name="Wu H."/>
            <person name="Li Y."/>
            <person name="Cui Y."/>
            <person name="Guo X."/>
            <person name="Zheng S."/>
            <person name="Wang B."/>
            <person name="Yu K."/>
            <person name="Liang Q."/>
            <person name="Yang W."/>
            <person name="Lou X."/>
            <person name="Chen J."/>
            <person name="Feng M."/>
            <person name="Jian J."/>
            <person name="Zhang X."/>
            <person name="Luo G."/>
            <person name="Jiang Y."/>
            <person name="Liu J."/>
            <person name="Wang Z."/>
            <person name="Sha Y."/>
            <person name="Zhang B."/>
            <person name="Wu H."/>
            <person name="Tang D."/>
            <person name="Shen Q."/>
            <person name="Xue P."/>
            <person name="Zou S."/>
            <person name="Wang X."/>
            <person name="Liu X."/>
            <person name="Wang F."/>
            <person name="Yang Y."/>
            <person name="An X."/>
            <person name="Dong Z."/>
            <person name="Zhang K."/>
            <person name="Zhang X."/>
            <person name="Luo M.C."/>
            <person name="Dvorak J."/>
            <person name="Tong Y."/>
            <person name="Wang J."/>
            <person name="Yang H."/>
            <person name="Li Z."/>
            <person name="Wang D."/>
            <person name="Zhang A."/>
            <person name="Wang J."/>
        </authorList>
    </citation>
    <scope>NUCLEOTIDE SEQUENCE</scope>
    <source>
        <strain evidence="3">cv. G1812</strain>
    </source>
</reference>
<organism evidence="2 3">
    <name type="scientific">Triticum urartu</name>
    <name type="common">Red wild einkorn</name>
    <name type="synonym">Crithodium urartu</name>
    <dbReference type="NCBI Taxonomy" id="4572"/>
    <lineage>
        <taxon>Eukaryota</taxon>
        <taxon>Viridiplantae</taxon>
        <taxon>Streptophyta</taxon>
        <taxon>Embryophyta</taxon>
        <taxon>Tracheophyta</taxon>
        <taxon>Spermatophyta</taxon>
        <taxon>Magnoliopsida</taxon>
        <taxon>Liliopsida</taxon>
        <taxon>Poales</taxon>
        <taxon>Poaceae</taxon>
        <taxon>BOP clade</taxon>
        <taxon>Pooideae</taxon>
        <taxon>Triticodae</taxon>
        <taxon>Triticeae</taxon>
        <taxon>Triticinae</taxon>
        <taxon>Triticum</taxon>
    </lineage>
</organism>
<dbReference type="AlphaFoldDB" id="A0A8R7K3M5"/>
<feature type="domain" description="Ribosome biogenesis protein BMS1/TSR1 C-terminal" evidence="1">
    <location>
        <begin position="9"/>
        <end position="57"/>
    </location>
</feature>
<sequence length="60" mass="6869">MVVTPSFLQPVELWTKHGRRGRIKETVGTHSSMKCIFNSSVQQDDTVCMSLFKRAFPKLN</sequence>
<dbReference type="GO" id="GO:0000479">
    <property type="term" value="P:endonucleolytic cleavage of tricistronic rRNA transcript (SSU-rRNA, 5.8S rRNA, LSU-rRNA)"/>
    <property type="evidence" value="ECO:0007669"/>
    <property type="project" value="TreeGrafter"/>
</dbReference>
<dbReference type="Gramene" id="TuG1812G0100003850.01.T01">
    <property type="protein sequence ID" value="TuG1812G0100003850.01.T01"/>
    <property type="gene ID" value="TuG1812G0100003850.01"/>
</dbReference>
<name>A0A8R7K3M5_TRIUA</name>
<dbReference type="EnsemblPlants" id="TuG1812G0100003850.01.T01">
    <property type="protein sequence ID" value="TuG1812G0100003850.01.T01"/>
    <property type="gene ID" value="TuG1812G0100003850.01"/>
</dbReference>
<dbReference type="InterPro" id="IPR007034">
    <property type="entry name" value="BMS1_TSR1_C"/>
</dbReference>
<dbReference type="InterPro" id="IPR039761">
    <property type="entry name" value="Bms1/Tsr1"/>
</dbReference>
<keyword evidence="3" id="KW-1185">Reference proteome</keyword>
<dbReference type="GO" id="GO:0000462">
    <property type="term" value="P:maturation of SSU-rRNA from tricistronic rRNA transcript (SSU-rRNA, 5.8S rRNA, LSU-rRNA)"/>
    <property type="evidence" value="ECO:0007669"/>
    <property type="project" value="TreeGrafter"/>
</dbReference>
<dbReference type="Proteomes" id="UP000015106">
    <property type="component" value="Chromosome 1"/>
</dbReference>
<reference evidence="2" key="3">
    <citation type="submission" date="2022-06" db="UniProtKB">
        <authorList>
            <consortium name="EnsemblPlants"/>
        </authorList>
    </citation>
    <scope>IDENTIFICATION</scope>
</reference>
<evidence type="ECO:0000313" key="2">
    <source>
        <dbReference type="EnsemblPlants" id="TuG1812G0100003850.01.T01"/>
    </source>
</evidence>